<evidence type="ECO:0000313" key="3">
    <source>
        <dbReference type="EMBL" id="KAB1141731.1"/>
    </source>
</evidence>
<dbReference type="InterPro" id="IPR035992">
    <property type="entry name" value="Ricin_B-like_lectins"/>
</dbReference>
<feature type="compositionally biased region" description="Pro residues" evidence="1">
    <location>
        <begin position="257"/>
        <end position="272"/>
    </location>
</feature>
<feature type="region of interest" description="Disordered" evidence="1">
    <location>
        <begin position="162"/>
        <end position="203"/>
    </location>
</feature>
<dbReference type="Pfam" id="PF14200">
    <property type="entry name" value="RicinB_lectin_2"/>
    <property type="match status" value="1"/>
</dbReference>
<feature type="domain" description="Ricin B lectin" evidence="2">
    <location>
        <begin position="326"/>
        <end position="478"/>
    </location>
</feature>
<dbReference type="SMART" id="SM00458">
    <property type="entry name" value="RICIN"/>
    <property type="match status" value="1"/>
</dbReference>
<dbReference type="InterPro" id="IPR000772">
    <property type="entry name" value="Ricin_B_lectin"/>
</dbReference>
<dbReference type="CDD" id="cd00161">
    <property type="entry name" value="beta-trefoil_Ricin-like"/>
    <property type="match status" value="1"/>
</dbReference>
<feature type="region of interest" description="Disordered" evidence="1">
    <location>
        <begin position="231"/>
        <end position="326"/>
    </location>
</feature>
<dbReference type="Proteomes" id="UP000442707">
    <property type="component" value="Unassembled WGS sequence"/>
</dbReference>
<gene>
    <name evidence="3" type="ORF">F7R91_31475</name>
</gene>
<accession>A0A6H9URM7</accession>
<dbReference type="PROSITE" id="PS50231">
    <property type="entry name" value="RICIN_B_LECTIN"/>
    <property type="match status" value="1"/>
</dbReference>
<feature type="region of interest" description="Disordered" evidence="1">
    <location>
        <begin position="118"/>
        <end position="150"/>
    </location>
</feature>
<dbReference type="SUPFAM" id="SSF50370">
    <property type="entry name" value="Ricin B-like lectins"/>
    <property type="match status" value="1"/>
</dbReference>
<protein>
    <recommendedName>
        <fullName evidence="2">Ricin B lectin domain-containing protein</fullName>
    </recommendedName>
</protein>
<organism evidence="3 4">
    <name type="scientific">Streptomyces luteolifulvus</name>
    <dbReference type="NCBI Taxonomy" id="2615112"/>
    <lineage>
        <taxon>Bacteria</taxon>
        <taxon>Bacillati</taxon>
        <taxon>Actinomycetota</taxon>
        <taxon>Actinomycetes</taxon>
        <taxon>Kitasatosporales</taxon>
        <taxon>Streptomycetaceae</taxon>
        <taxon>Streptomyces</taxon>
    </lineage>
</organism>
<dbReference type="AlphaFoldDB" id="A0A6H9URM7"/>
<evidence type="ECO:0000256" key="1">
    <source>
        <dbReference type="SAM" id="MobiDB-lite"/>
    </source>
</evidence>
<sequence>MDMNRGEEADWPTAEDTRPLSGEPAGPGRPGAGEETAEPSSSSPLPVIISGDGSAAIDGVPVPVVAGESVDVAVLDTLHGYARSRDAPVTAAISDPAAGYVAIVEVAPDGSSRLLEQHHEQEPTGHAGPAGSTERAVPAGPFEEAGPFDVDQFDADDADEVAALPQPSGPRVTPPTLGPDPDREPGRRKALSQSDDEYEGPGLLHRPLVVGTVGVAVAALVIGSMVALGSGGSDGGQNQAAGTGTEADKSPTNLQPVPTPSPHLTLPPPALLPPLSSASPSGSASKSPSASPKPKAKTKTTTKPSPPKKQTQPAPQNPQDGSGIPTDAVLIKNKKYGFCVDLPGTGKGKPDGRVQDGACKPSSADNQRWALKLRSKGGGTRGADLYLIRNAKDDLCFDLPNYGPVQARTQVTEYHCDGTDNDNQLWWFDKRPDGTYWIRNQKSGDLCLDVARTDKESAHTNATVYGCSDLDDHAWSFIKT</sequence>
<evidence type="ECO:0000313" key="4">
    <source>
        <dbReference type="Proteomes" id="UP000442707"/>
    </source>
</evidence>
<feature type="compositionally biased region" description="Low complexity" evidence="1">
    <location>
        <begin position="301"/>
        <end position="314"/>
    </location>
</feature>
<feature type="region of interest" description="Disordered" evidence="1">
    <location>
        <begin position="1"/>
        <end position="52"/>
    </location>
</feature>
<dbReference type="Gene3D" id="2.80.10.50">
    <property type="match status" value="1"/>
</dbReference>
<comment type="caution">
    <text evidence="3">The sequence shown here is derived from an EMBL/GenBank/DDBJ whole genome shotgun (WGS) entry which is preliminary data.</text>
</comment>
<feature type="compositionally biased region" description="Low complexity" evidence="1">
    <location>
        <begin position="273"/>
        <end position="293"/>
    </location>
</feature>
<dbReference type="EMBL" id="VZRB01000029">
    <property type="protein sequence ID" value="KAB1141731.1"/>
    <property type="molecule type" value="Genomic_DNA"/>
</dbReference>
<evidence type="ECO:0000259" key="2">
    <source>
        <dbReference type="SMART" id="SM00458"/>
    </source>
</evidence>
<name>A0A6H9URM7_9ACTN</name>
<keyword evidence="4" id="KW-1185">Reference proteome</keyword>
<proteinExistence type="predicted"/>
<reference evidence="3 4" key="1">
    <citation type="submission" date="2019-09" db="EMBL/GenBank/DDBJ databases">
        <title>Screening of Novel Bioactive Compounds from Soil-Associated.</title>
        <authorList>
            <person name="Zhao S."/>
        </authorList>
    </citation>
    <scope>NUCLEOTIDE SEQUENCE [LARGE SCALE GENOMIC DNA]</scope>
    <source>
        <strain evidence="3 4">HIT-DPA4</strain>
    </source>
</reference>